<keyword evidence="1 6" id="KW-1003">Cell membrane</keyword>
<feature type="transmembrane region" description="Helical" evidence="6">
    <location>
        <begin position="57"/>
        <end position="75"/>
    </location>
</feature>
<organism evidence="8 9">
    <name type="scientific">Lactobacillus xylocopicola</name>
    <dbReference type="NCBI Taxonomy" id="2976676"/>
    <lineage>
        <taxon>Bacteria</taxon>
        <taxon>Bacillati</taxon>
        <taxon>Bacillota</taxon>
        <taxon>Bacilli</taxon>
        <taxon>Lactobacillales</taxon>
        <taxon>Lactobacillaceae</taxon>
        <taxon>Lactobacillus</taxon>
    </lineage>
</organism>
<evidence type="ECO:0000256" key="7">
    <source>
        <dbReference type="SAM" id="MobiDB-lite"/>
    </source>
</evidence>
<evidence type="ECO:0000256" key="4">
    <source>
        <dbReference type="ARBA" id="ARBA00022989"/>
    </source>
</evidence>
<sequence length="287" mass="32072">MPKKRVTKIDPKEKLSPYLDYQSNKNKRKSQSKTQNKLSASLANLRSERKSALVKRLGLIVGISVIALIGLGFYISPLNDVVSVKVEGGRDLPLAELVKTSGIKTSDKVIDHLVDSRGVNHKVKQKYSEVEHINIGVNHLNQLVLKVNEYQTIGYIKKGNKYCKILAHGKLGTQLLPWSKVSPDKPVFIGYNHDMSLNQSLALFNSLPSGFQSQIKLLSGNTRRKSQVIFVMKDGNVVIGNVSTLKRKLKYYNEIKAKATKDSLIDLEVGAYSRPLTVKEKRIYGLT</sequence>
<evidence type="ECO:0000256" key="2">
    <source>
        <dbReference type="ARBA" id="ARBA00022618"/>
    </source>
</evidence>
<evidence type="ECO:0000313" key="8">
    <source>
        <dbReference type="EMBL" id="BDR60399.1"/>
    </source>
</evidence>
<dbReference type="InterPro" id="IPR026580">
    <property type="entry name" value="DivIB"/>
</dbReference>
<protein>
    <recommendedName>
        <fullName evidence="6">Cell division protein DivIB</fullName>
    </recommendedName>
</protein>
<evidence type="ECO:0000256" key="6">
    <source>
        <dbReference type="HAMAP-Rule" id="MF_00912"/>
    </source>
</evidence>
<evidence type="ECO:0000256" key="1">
    <source>
        <dbReference type="ARBA" id="ARBA00022475"/>
    </source>
</evidence>
<evidence type="ECO:0000256" key="3">
    <source>
        <dbReference type="ARBA" id="ARBA00022692"/>
    </source>
</evidence>
<dbReference type="InterPro" id="IPR050487">
    <property type="entry name" value="FtsQ_DivIB"/>
</dbReference>
<keyword evidence="5 6" id="KW-0131">Cell cycle</keyword>
<comment type="function">
    <text evidence="6">Cell division protein that may be involved in stabilizing or promoting the assembly of the division complex.</text>
</comment>
<gene>
    <name evidence="8" type="primary">ftsQ</name>
    <name evidence="6" type="synonym">divIB</name>
    <name evidence="8" type="ORF">KIM322_06600</name>
</gene>
<keyword evidence="6" id="KW-0472">Membrane</keyword>
<name>A0ABM8BGK5_9LACO</name>
<accession>A0ABM8BGK5</accession>
<evidence type="ECO:0000256" key="5">
    <source>
        <dbReference type="ARBA" id="ARBA00023306"/>
    </source>
</evidence>
<evidence type="ECO:0000313" key="9">
    <source>
        <dbReference type="Proteomes" id="UP001321741"/>
    </source>
</evidence>
<comment type="subcellular location">
    <subcellularLocation>
        <location evidence="6">Cell membrane</location>
        <topology evidence="6">Single-pass type II membrane protein</topology>
    </subcellularLocation>
    <text evidence="6">Localizes to the division septum.</text>
</comment>
<keyword evidence="4 6" id="KW-1133">Transmembrane helix</keyword>
<keyword evidence="2 6" id="KW-0132">Cell division</keyword>
<proteinExistence type="inferred from homology"/>
<dbReference type="HAMAP" id="MF_00912">
    <property type="entry name" value="DivIB"/>
    <property type="match status" value="1"/>
</dbReference>
<dbReference type="RefSeq" id="WP_317638104.1">
    <property type="nucleotide sequence ID" value="NZ_AP026803.1"/>
</dbReference>
<dbReference type="Gene3D" id="3.40.50.10960">
    <property type="match status" value="1"/>
</dbReference>
<reference evidence="8 9" key="1">
    <citation type="journal article" date="2023" name="Microbiol. Spectr.">
        <title>Symbiosis of Carpenter Bees with Uncharacterized Lactic Acid Bacteria Showing NAD Auxotrophy.</title>
        <authorList>
            <person name="Kawasaki S."/>
            <person name="Ozawa K."/>
            <person name="Mori T."/>
            <person name="Yamamoto A."/>
            <person name="Ito M."/>
            <person name="Ohkuma M."/>
            <person name="Sakamoto M."/>
            <person name="Matsutani M."/>
        </authorList>
    </citation>
    <scope>NUCLEOTIDE SEQUENCE [LARGE SCALE GENOMIC DNA]</scope>
    <source>
        <strain evidence="8 9">Kim32-2</strain>
    </source>
</reference>
<feature type="region of interest" description="Disordered" evidence="7">
    <location>
        <begin position="1"/>
        <end position="35"/>
    </location>
</feature>
<dbReference type="PANTHER" id="PTHR37820:SF1">
    <property type="entry name" value="CELL DIVISION PROTEIN FTSQ"/>
    <property type="match status" value="1"/>
</dbReference>
<dbReference type="Proteomes" id="UP001321741">
    <property type="component" value="Chromosome"/>
</dbReference>
<dbReference type="GO" id="GO:0051301">
    <property type="term" value="P:cell division"/>
    <property type="evidence" value="ECO:0007669"/>
    <property type="project" value="UniProtKB-KW"/>
</dbReference>
<keyword evidence="9" id="KW-1185">Reference proteome</keyword>
<dbReference type="PANTHER" id="PTHR37820">
    <property type="entry name" value="CELL DIVISION PROTEIN DIVIB"/>
    <property type="match status" value="1"/>
</dbReference>
<keyword evidence="3 6" id="KW-0812">Transmembrane</keyword>
<comment type="similarity">
    <text evidence="6">Belongs to the FtsQ/DivIB family. DivIB subfamily.</text>
</comment>
<dbReference type="EMBL" id="AP026803">
    <property type="protein sequence ID" value="BDR60399.1"/>
    <property type="molecule type" value="Genomic_DNA"/>
</dbReference>